<evidence type="ECO:0000313" key="2">
    <source>
        <dbReference type="Proteomes" id="UP001254488"/>
    </source>
</evidence>
<comment type="caution">
    <text evidence="1">The sequence shown here is derived from an EMBL/GenBank/DDBJ whole genome shotgun (WGS) entry which is preliminary data.</text>
</comment>
<dbReference type="Proteomes" id="UP001254488">
    <property type="component" value="Unassembled WGS sequence"/>
</dbReference>
<evidence type="ECO:0000313" key="1">
    <source>
        <dbReference type="EMBL" id="MDT0556911.1"/>
    </source>
</evidence>
<gene>
    <name evidence="1" type="ORF">RM538_12910</name>
</gene>
<dbReference type="EMBL" id="JAVRHZ010000009">
    <property type="protein sequence ID" value="MDT0556911.1"/>
    <property type="molecule type" value="Genomic_DNA"/>
</dbReference>
<keyword evidence="2" id="KW-1185">Reference proteome</keyword>
<protein>
    <recommendedName>
        <fullName evidence="3">Glycine dehydrogenase</fullName>
    </recommendedName>
</protein>
<evidence type="ECO:0008006" key="3">
    <source>
        <dbReference type="Google" id="ProtNLM"/>
    </source>
</evidence>
<organism evidence="1 2">
    <name type="scientific">Patiriisocius hiemis</name>
    <dbReference type="NCBI Taxonomy" id="3075604"/>
    <lineage>
        <taxon>Bacteria</taxon>
        <taxon>Pseudomonadati</taxon>
        <taxon>Bacteroidota</taxon>
        <taxon>Flavobacteriia</taxon>
        <taxon>Flavobacteriales</taxon>
        <taxon>Flavobacteriaceae</taxon>
        <taxon>Patiriisocius</taxon>
    </lineage>
</organism>
<sequence length="80" mass="9368">MKFFIKYEEATQICDKTQYNEASIWEKIKLNIRMLYCSATRKYSARNAKLTSAIKKSKVKTMPQDQKAAMKERLAKELAN</sequence>
<name>A0ABU2YFE7_9FLAO</name>
<dbReference type="RefSeq" id="WP_311333857.1">
    <property type="nucleotide sequence ID" value="NZ_JAVRHZ010000009.1"/>
</dbReference>
<proteinExistence type="predicted"/>
<accession>A0ABU2YFE7</accession>
<reference evidence="1 2" key="1">
    <citation type="submission" date="2023-09" db="EMBL/GenBank/DDBJ databases">
        <authorList>
            <person name="Rey-Velasco X."/>
        </authorList>
    </citation>
    <scope>NUCLEOTIDE SEQUENCE [LARGE SCALE GENOMIC DNA]</scope>
    <source>
        <strain evidence="1 2">W242</strain>
    </source>
</reference>